<comment type="caution">
    <text evidence="2">The sequence shown here is derived from an EMBL/GenBank/DDBJ whole genome shotgun (WGS) entry which is preliminary data.</text>
</comment>
<accession>A0A8J6E147</accession>
<keyword evidence="1" id="KW-0175">Coiled coil</keyword>
<protein>
    <submittedName>
        <fullName evidence="2">Uncharacterized protein</fullName>
    </submittedName>
</protein>
<feature type="coiled-coil region" evidence="1">
    <location>
        <begin position="40"/>
        <end position="78"/>
    </location>
</feature>
<proteinExistence type="predicted"/>
<reference evidence="2" key="1">
    <citation type="submission" date="2021-05" db="EMBL/GenBank/DDBJ databases">
        <title>A free-living protist that lacks canonical eukaryotic 1 DNA replication and segregation systems.</title>
        <authorList>
            <person name="Salas-Leiva D.E."/>
            <person name="Tromer E.C."/>
            <person name="Curtis B.A."/>
            <person name="Jerlstrom-Hultqvist J."/>
            <person name="Kolisko M."/>
            <person name="Yi Z."/>
            <person name="Salas-Leiva J.S."/>
            <person name="Gallot-Lavallee L."/>
            <person name="Kops G.J.P.L."/>
            <person name="Archibald J.M."/>
            <person name="Simpson A.G.B."/>
            <person name="Roger A.J."/>
        </authorList>
    </citation>
    <scope>NUCLEOTIDE SEQUENCE</scope>
    <source>
        <strain evidence="2">BICM</strain>
    </source>
</reference>
<keyword evidence="3" id="KW-1185">Reference proteome</keyword>
<name>A0A8J6E147_9EUKA</name>
<dbReference type="AlphaFoldDB" id="A0A8J6E147"/>
<sequence>MDEGSYCGYTEGEFRGKTIGLDPDLTIERLFNFRDLETKNEALVHQNSTLRSEVEELRAKLTSQVRIAAQEVEYLQDERAKLQTLLSAPCVHCAIQTDPEPEPPIDFSALPSDQLVPASELAAALTARDTAQAKATRILGLYNDQTDMVAELDNVAKARLDEIVELRRQLAASNAPVTVASGPGEMYE</sequence>
<evidence type="ECO:0000313" key="2">
    <source>
        <dbReference type="EMBL" id="KAG9393008.1"/>
    </source>
</evidence>
<dbReference type="Proteomes" id="UP000717585">
    <property type="component" value="Unassembled WGS sequence"/>
</dbReference>
<gene>
    <name evidence="2" type="ORF">J8273_5603</name>
</gene>
<organism evidence="2 3">
    <name type="scientific">Carpediemonas membranifera</name>
    <dbReference type="NCBI Taxonomy" id="201153"/>
    <lineage>
        <taxon>Eukaryota</taxon>
        <taxon>Metamonada</taxon>
        <taxon>Carpediemonas-like organisms</taxon>
        <taxon>Carpediemonas</taxon>
    </lineage>
</organism>
<evidence type="ECO:0000256" key="1">
    <source>
        <dbReference type="SAM" id="Coils"/>
    </source>
</evidence>
<dbReference type="EMBL" id="JAHDYR010000028">
    <property type="protein sequence ID" value="KAG9393008.1"/>
    <property type="molecule type" value="Genomic_DNA"/>
</dbReference>
<evidence type="ECO:0000313" key="3">
    <source>
        <dbReference type="Proteomes" id="UP000717585"/>
    </source>
</evidence>